<dbReference type="InterPro" id="IPR041304">
    <property type="entry name" value="AbiTii"/>
</dbReference>
<feature type="domain" description="AbiTii" evidence="1">
    <location>
        <begin position="25"/>
        <end position="223"/>
    </location>
</feature>
<dbReference type="EMBL" id="CP092488">
    <property type="protein sequence ID" value="UMB70026.1"/>
    <property type="molecule type" value="Genomic_DNA"/>
</dbReference>
<evidence type="ECO:0000313" key="3">
    <source>
        <dbReference type="Proteomes" id="UP001055336"/>
    </source>
</evidence>
<accession>A0ABY3VPH0</accession>
<reference evidence="2" key="1">
    <citation type="submission" date="2022-08" db="EMBL/GenBank/DDBJ databases">
        <title>Whole genome sequencing of non-tuberculosis mycobacteria type-strains.</title>
        <authorList>
            <person name="Igarashi Y."/>
            <person name="Osugi A."/>
            <person name="Mitarai S."/>
        </authorList>
    </citation>
    <scope>NUCLEOTIDE SEQUENCE</scope>
    <source>
        <strain evidence="2">DSM 45127</strain>
    </source>
</reference>
<dbReference type="RefSeq" id="WP_240261756.1">
    <property type="nucleotide sequence ID" value="NZ_CP092488.2"/>
</dbReference>
<proteinExistence type="predicted"/>
<name>A0ABY3VPH0_9MYCO</name>
<evidence type="ECO:0000313" key="2">
    <source>
        <dbReference type="EMBL" id="UMB70026.1"/>
    </source>
</evidence>
<keyword evidence="3" id="KW-1185">Reference proteome</keyword>
<dbReference type="Proteomes" id="UP001055336">
    <property type="component" value="Chromosome"/>
</dbReference>
<sequence length="333" mass="35033">MSNTAAAFGLEVGGCWDDFPVSKLSAIIDAATADATSLASLLRMTKVVAARIQTPLVIDWVDNELAGYPTGTSLPEYRGPFQTQVLSEWSGFGGSTIRNAPLAPSAFPEGLRGAGAFEVELRESVSELERLATTDGLLSYFWPTDVIALINGMMRKGQLKELQQFAPLHGLVAAHKRVSPALLTSVLDSVRTRVLSLALDLEQVLPDAGEPGVVPVDPAPINNIITNYFSGPGTAVAFGGSAAVQLATVLPGDLDSLLNAVATLGLQPEDVAELQTAIRDDDADCTSPKGPGRRVTQFLGKAALGGLKSLGQAGIQECVKIIGEWVRIYHGIS</sequence>
<organism evidence="2 3">
    <name type="scientific">Mycobacterium paraterrae</name>
    <dbReference type="NCBI Taxonomy" id="577492"/>
    <lineage>
        <taxon>Bacteria</taxon>
        <taxon>Bacillati</taxon>
        <taxon>Actinomycetota</taxon>
        <taxon>Actinomycetes</taxon>
        <taxon>Mycobacteriales</taxon>
        <taxon>Mycobacteriaceae</taxon>
        <taxon>Mycobacterium</taxon>
    </lineage>
</organism>
<protein>
    <recommendedName>
        <fullName evidence="1">AbiTii domain-containing protein</fullName>
    </recommendedName>
</protein>
<evidence type="ECO:0000259" key="1">
    <source>
        <dbReference type="Pfam" id="PF18864"/>
    </source>
</evidence>
<dbReference type="Pfam" id="PF18864">
    <property type="entry name" value="AbiTii"/>
    <property type="match status" value="1"/>
</dbReference>
<gene>
    <name evidence="2" type="ORF">MKK62_01300</name>
</gene>